<evidence type="ECO:0000256" key="1">
    <source>
        <dbReference type="SAM" id="MobiDB-lite"/>
    </source>
</evidence>
<organism evidence="3 4">
    <name type="scientific">Dimargaris cristalligena</name>
    <dbReference type="NCBI Taxonomy" id="215637"/>
    <lineage>
        <taxon>Eukaryota</taxon>
        <taxon>Fungi</taxon>
        <taxon>Fungi incertae sedis</taxon>
        <taxon>Zoopagomycota</taxon>
        <taxon>Kickxellomycotina</taxon>
        <taxon>Dimargaritomycetes</taxon>
        <taxon>Dimargaritales</taxon>
        <taxon>Dimargaritaceae</taxon>
        <taxon>Dimargaris</taxon>
    </lineage>
</organism>
<evidence type="ECO:0000313" key="3">
    <source>
        <dbReference type="EMBL" id="RKP39639.1"/>
    </source>
</evidence>
<dbReference type="EMBL" id="ML002256">
    <property type="protein sequence ID" value="RKP39639.1"/>
    <property type="molecule type" value="Genomic_DNA"/>
</dbReference>
<keyword evidence="2" id="KW-0732">Signal</keyword>
<gene>
    <name evidence="3" type="ORF">BJ085DRAFT_29456</name>
</gene>
<keyword evidence="4" id="KW-1185">Reference proteome</keyword>
<evidence type="ECO:0000256" key="2">
    <source>
        <dbReference type="SAM" id="SignalP"/>
    </source>
</evidence>
<evidence type="ECO:0000313" key="4">
    <source>
        <dbReference type="Proteomes" id="UP000268162"/>
    </source>
</evidence>
<feature type="chain" id="PRO_5020636177" evidence="2">
    <location>
        <begin position="17"/>
        <end position="293"/>
    </location>
</feature>
<sequence>MKPSVASVSVLGLVMALYVASRPQLPVTDPNTIKQTPNSVAVDGDLLFDATSDGFDEREADNTDIDDQVLNAAHWSQSNGATEFQTGLDTEQPPLDERSGPGRAENAPARDIQQFTFAPNHLIASQPLAKEAVVGSNVGLSGNDLSRPQFSEEFISLLILEFNLSDHRTWALDILAGTSERPLICADVLGYSNARKTLAEDGRFTYSNGYDVRQCDDKFKLFGNLIVSRPQNGSPALVAFRVRKSTFLSLVPNGEGVILTPEDTERLTADQRAIIEPPYWQNTPDPFRNRHFC</sequence>
<dbReference type="AlphaFoldDB" id="A0A4V1J5N1"/>
<feature type="region of interest" description="Disordered" evidence="1">
    <location>
        <begin position="83"/>
        <end position="106"/>
    </location>
</feature>
<accession>A0A4V1J5N1</accession>
<proteinExistence type="predicted"/>
<protein>
    <submittedName>
        <fullName evidence="3">Uncharacterized protein</fullName>
    </submittedName>
</protein>
<feature type="signal peptide" evidence="2">
    <location>
        <begin position="1"/>
        <end position="16"/>
    </location>
</feature>
<reference evidence="4" key="1">
    <citation type="journal article" date="2018" name="Nat. Microbiol.">
        <title>Leveraging single-cell genomics to expand the fungal tree of life.</title>
        <authorList>
            <person name="Ahrendt S.R."/>
            <person name="Quandt C.A."/>
            <person name="Ciobanu D."/>
            <person name="Clum A."/>
            <person name="Salamov A."/>
            <person name="Andreopoulos B."/>
            <person name="Cheng J.F."/>
            <person name="Woyke T."/>
            <person name="Pelin A."/>
            <person name="Henrissat B."/>
            <person name="Reynolds N.K."/>
            <person name="Benny G.L."/>
            <person name="Smith M.E."/>
            <person name="James T.Y."/>
            <person name="Grigoriev I.V."/>
        </authorList>
    </citation>
    <scope>NUCLEOTIDE SEQUENCE [LARGE SCALE GENOMIC DNA]</scope>
    <source>
        <strain evidence="4">RSA 468</strain>
    </source>
</reference>
<dbReference type="Proteomes" id="UP000268162">
    <property type="component" value="Unassembled WGS sequence"/>
</dbReference>
<name>A0A4V1J5N1_9FUNG</name>